<proteinExistence type="predicted"/>
<organism evidence="4 5">
    <name type="scientific">Saccoglossus kowalevskii</name>
    <name type="common">Acorn worm</name>
    <dbReference type="NCBI Taxonomy" id="10224"/>
    <lineage>
        <taxon>Eukaryota</taxon>
        <taxon>Metazoa</taxon>
        <taxon>Hemichordata</taxon>
        <taxon>Enteropneusta</taxon>
        <taxon>Harrimaniidae</taxon>
        <taxon>Saccoglossus</taxon>
    </lineage>
</organism>
<keyword evidence="4" id="KW-1185">Reference proteome</keyword>
<reference evidence="5" key="1">
    <citation type="submission" date="2025-08" db="UniProtKB">
        <authorList>
            <consortium name="RefSeq"/>
        </authorList>
    </citation>
    <scope>IDENTIFICATION</scope>
    <source>
        <tissue evidence="5">Testes</tissue>
    </source>
</reference>
<dbReference type="Pfam" id="PF05729">
    <property type="entry name" value="NACHT"/>
    <property type="match status" value="1"/>
</dbReference>
<dbReference type="Proteomes" id="UP000694865">
    <property type="component" value="Unplaced"/>
</dbReference>
<evidence type="ECO:0000313" key="4">
    <source>
        <dbReference type="Proteomes" id="UP000694865"/>
    </source>
</evidence>
<dbReference type="Pfam" id="PF18738">
    <property type="entry name" value="HEPN_DZIP3"/>
    <property type="match status" value="1"/>
</dbReference>
<sequence>MAAAPLSEKWVYNNDTLNGARLSALLINEGTLCMRRVFDNNCPPGTLQQVLNTTRNSKMFNELLRKKILNQRQYDLLYPPAGQNPSLEKIDITLLVVLIRNLCKLKPPNWSGWNKDPQPNDNSVIADVIRLKQFRNELYGHIVSTKISDMQFTQHWSDISNILIRLGCKTPDIEKYKTQSLDPTTWLELLMEIIQLCRDDSHYRKVIMAKYEDMERRLTDKITNERNWLDTNDCAEELRKHYKDRMNYVEPVPWYEDGFQLNLEDVYTQLEFSERTKRGDEITDVDFQQCLCQDNLNHRILVEGEAGSGKSTLLRKLALEWANETEPMVRYDLVLLLELRQITKYSTIIDLIFDQLLPEDSNIDKHTLNNFLRTNQHKVLILLDGADELNETFKTEVFKLIEGKIFSKCRVIITSRTIGRLQLIRRVNKHYIMKGLTDDNINSYIQKFFNKEKKELADKLKKDVTDWNMTSYVSTPLILVLICVLYEDLEGKFPSTLSELYHELTFCVYKRYCLKHSIPISPTISDDDSPEFKSLKSRLGELAYNGLKEGKLRFDQGSLDQYKITESDLAVGYFNLEYSTARIKYQQIYAFKYKSLQEFMAAYYLYACMKKVSEECIHYIITEKGFYMVCEFLAGLLGRDEVPLLFRKIIDNIKSVQNTYTELFERLTCLAFICLYHIQESQIVGEVVRTIIRNNEMRFNMELVEKYVAIYGLTSVIRYCNKESIKLKKLELDHTFSNFPELFESILPEYKYLHSTDLLIAGSSIQNCFSFLKHKSVGHAALASTISSKHDELAVYDLLDESGVTTSSLSLLLNAMGKYNLSFVSELSKIKLNKSLHSLSLLSSDDVAGKLLTYITVQIINHARLTSLTFVAAFEYVSSKDGDSIANILKHNTNINKLHTTPEIPNGHHK</sequence>
<keyword evidence="1" id="KW-0547">Nucleotide-binding</keyword>
<dbReference type="InterPro" id="IPR007111">
    <property type="entry name" value="NACHT_NTPase"/>
</dbReference>
<gene>
    <name evidence="5" type="primary">LOC100373140</name>
</gene>
<evidence type="ECO:0000313" key="5">
    <source>
        <dbReference type="RefSeq" id="XP_002740032.1"/>
    </source>
</evidence>
<protein>
    <submittedName>
        <fullName evidence="5">Uncharacterized protein LOC100373140</fullName>
    </submittedName>
</protein>
<dbReference type="PANTHER" id="PTHR46844:SF1">
    <property type="entry name" value="SLR5058 PROTEIN"/>
    <property type="match status" value="1"/>
</dbReference>
<dbReference type="SMART" id="SM00382">
    <property type="entry name" value="AAA"/>
    <property type="match status" value="1"/>
</dbReference>
<keyword evidence="2" id="KW-0067">ATP-binding</keyword>
<evidence type="ECO:0000256" key="1">
    <source>
        <dbReference type="ARBA" id="ARBA00022741"/>
    </source>
</evidence>
<dbReference type="GeneID" id="100373140"/>
<dbReference type="InterPro" id="IPR041075">
    <property type="entry name" value="NOD1/2_WH"/>
</dbReference>
<name>A0ABM0GY96_SACKO</name>
<feature type="domain" description="NACHT" evidence="3">
    <location>
        <begin position="298"/>
        <end position="417"/>
    </location>
</feature>
<dbReference type="InterPro" id="IPR003593">
    <property type="entry name" value="AAA+_ATPase"/>
</dbReference>
<dbReference type="Pfam" id="PF17779">
    <property type="entry name" value="WHD_NOD2"/>
    <property type="match status" value="1"/>
</dbReference>
<evidence type="ECO:0000259" key="3">
    <source>
        <dbReference type="PROSITE" id="PS50837"/>
    </source>
</evidence>
<dbReference type="Gene3D" id="3.40.50.300">
    <property type="entry name" value="P-loop containing nucleotide triphosphate hydrolases"/>
    <property type="match status" value="1"/>
</dbReference>
<dbReference type="PROSITE" id="PS50837">
    <property type="entry name" value="NACHT"/>
    <property type="match status" value="1"/>
</dbReference>
<dbReference type="RefSeq" id="XP_002740032.1">
    <property type="nucleotide sequence ID" value="XM_002739986.1"/>
</dbReference>
<dbReference type="SUPFAM" id="SSF52540">
    <property type="entry name" value="P-loop containing nucleoside triphosphate hydrolases"/>
    <property type="match status" value="1"/>
</dbReference>
<evidence type="ECO:0000256" key="2">
    <source>
        <dbReference type="ARBA" id="ARBA00022840"/>
    </source>
</evidence>
<dbReference type="PANTHER" id="PTHR46844">
    <property type="entry name" value="SLR5058 PROTEIN"/>
    <property type="match status" value="1"/>
</dbReference>
<dbReference type="InterPro" id="IPR027417">
    <property type="entry name" value="P-loop_NTPase"/>
</dbReference>
<accession>A0ABM0GY96</accession>
<dbReference type="InterPro" id="IPR041249">
    <property type="entry name" value="HEPN_DZIP3"/>
</dbReference>